<protein>
    <submittedName>
        <fullName evidence="3">AAA family ATPase</fullName>
    </submittedName>
</protein>
<feature type="domain" description="Schlafen AlbA-2" evidence="1">
    <location>
        <begin position="19"/>
        <end position="140"/>
    </location>
</feature>
<dbReference type="InterPro" id="IPR038475">
    <property type="entry name" value="RecG_C_sf"/>
</dbReference>
<dbReference type="Pfam" id="PF04326">
    <property type="entry name" value="SLFN_AlbA_2"/>
    <property type="match status" value="1"/>
</dbReference>
<dbReference type="Proteomes" id="UP000374630">
    <property type="component" value="Unassembled WGS sequence"/>
</dbReference>
<gene>
    <name evidence="3" type="ORF">EM848_10230</name>
    <name evidence="2" type="ORF">EMO90_11425</name>
</gene>
<evidence type="ECO:0000313" key="5">
    <source>
        <dbReference type="Proteomes" id="UP000374630"/>
    </source>
</evidence>
<evidence type="ECO:0000259" key="1">
    <source>
        <dbReference type="Pfam" id="PF04326"/>
    </source>
</evidence>
<proteinExistence type="predicted"/>
<dbReference type="EMBL" id="RZNZ01000021">
    <property type="protein sequence ID" value="KAA8816716.1"/>
    <property type="molecule type" value="Genomic_DNA"/>
</dbReference>
<accession>A0A5J5DYC8</accession>
<dbReference type="Gene3D" id="3.30.565.60">
    <property type="match status" value="1"/>
</dbReference>
<organism evidence="3 4">
    <name type="scientific">Bifidobacterium vespertilionis</name>
    <dbReference type="NCBI Taxonomy" id="2562524"/>
    <lineage>
        <taxon>Bacteria</taxon>
        <taxon>Bacillati</taxon>
        <taxon>Actinomycetota</taxon>
        <taxon>Actinomycetes</taxon>
        <taxon>Bifidobacteriales</taxon>
        <taxon>Bifidobacteriaceae</taxon>
        <taxon>Bifidobacterium</taxon>
    </lineage>
</organism>
<keyword evidence="5" id="KW-1185">Reference proteome</keyword>
<evidence type="ECO:0000313" key="3">
    <source>
        <dbReference type="EMBL" id="KAA8821760.1"/>
    </source>
</evidence>
<dbReference type="EMBL" id="RZOA01000025">
    <property type="protein sequence ID" value="KAA8821760.1"/>
    <property type="molecule type" value="Genomic_DNA"/>
</dbReference>
<reference evidence="4 5" key="1">
    <citation type="journal article" date="2019" name="Syst. Appl. Microbiol.">
        <title>Characterization of Bifidobacterium species in feaces of the Egyptian fruit bat: Description of B. vespertilionis sp. nov. and B. rousetti sp. nov.</title>
        <authorList>
            <person name="Modesto M."/>
            <person name="Satti M."/>
            <person name="Watanabe K."/>
            <person name="Puglisi E."/>
            <person name="Morelli L."/>
            <person name="Huang C.-H."/>
            <person name="Liou J.-S."/>
            <person name="Miyashita M."/>
            <person name="Tamura T."/>
            <person name="Saito S."/>
            <person name="Mori K."/>
            <person name="Huang L."/>
            <person name="Sciavilla P."/>
            <person name="Sandri C."/>
            <person name="Spiezio C."/>
            <person name="Vitali F."/>
            <person name="Cavalieri D."/>
            <person name="Perpetuini G."/>
            <person name="Tofalo R."/>
            <person name="Bonetti A."/>
            <person name="Arita M."/>
            <person name="Mattarelli P."/>
        </authorList>
    </citation>
    <scope>NUCLEOTIDE SEQUENCE [LARGE SCALE GENOMIC DNA]</scope>
    <source>
        <strain evidence="2 5">RST16</strain>
        <strain evidence="3 4">RST8</strain>
    </source>
</reference>
<evidence type="ECO:0000313" key="2">
    <source>
        <dbReference type="EMBL" id="KAA8816716.1"/>
    </source>
</evidence>
<dbReference type="RefSeq" id="WP_150354829.1">
    <property type="nucleotide sequence ID" value="NZ_RZNZ01000021.1"/>
</dbReference>
<dbReference type="Pfam" id="PF13749">
    <property type="entry name" value="HATPase_c_4"/>
    <property type="match status" value="1"/>
</dbReference>
<dbReference type="Proteomes" id="UP000345527">
    <property type="component" value="Unassembled WGS sequence"/>
</dbReference>
<name>A0A5J5DYC8_9BIFI</name>
<dbReference type="InterPro" id="IPR038461">
    <property type="entry name" value="Schlafen_AlbA_2_dom_sf"/>
</dbReference>
<dbReference type="PANTHER" id="PTHR30595">
    <property type="entry name" value="GLPR-RELATED TRANSCRIPTIONAL REPRESSOR"/>
    <property type="match status" value="1"/>
</dbReference>
<dbReference type="OrthoDB" id="9805115at2"/>
<dbReference type="PANTHER" id="PTHR30595:SF6">
    <property type="entry name" value="SCHLAFEN ALBA-2 DOMAIN-CONTAINING PROTEIN"/>
    <property type="match status" value="1"/>
</dbReference>
<comment type="caution">
    <text evidence="3">The sequence shown here is derived from an EMBL/GenBank/DDBJ whole genome shotgun (WGS) entry which is preliminary data.</text>
</comment>
<dbReference type="AlphaFoldDB" id="A0A5J5DYC8"/>
<sequence>MLELELRKLIDTVRARHAEEQTVELKAANQGCPTKLYDTLSSFSNQDDGGIIIFGVREKDDFAVVGVYDVQDLMKHVTEQCNQMHPKVRAVFTTCEIDGKHVVSAEIPAQDVADRPCFYEGKGRYRGAYVRVGDADEPMTEYEIYSYEAFRRKYEDELRVVERADPDDLNRDDLLKYELALKQDRPHLAQMEQDQILDLMSIIRNGHPTLAGTMLFAPYPQAFFPQYGIIATHIPGTEVGVVGEDGERFIDNARIEGNLGEQLRGAVAFVRKNMRIKTVISPATGERKDKTEYPIEAVRELVLNALIHRDYSIHTQGMPIQLQMFEDRLVITNPGGLYGRLTVDQLGKVQPDTRNPVITNAMEVLALVENRYSGIPTVRRLMAEAGLPAPQFENGRGEFRATLKAPDYTLVPNEPARPRNNNNENDLKGKTAALLDFCRISRTRREIVDFLNLNSSAYAMRAYVNPLVDSGRLTLGIPDRPKSPRQTYKTS</sequence>
<evidence type="ECO:0000313" key="4">
    <source>
        <dbReference type="Proteomes" id="UP000345527"/>
    </source>
</evidence>
<dbReference type="InterPro" id="IPR007421">
    <property type="entry name" value="Schlafen_AlbA_2_dom"/>
</dbReference>
<dbReference type="Gene3D" id="3.30.950.30">
    <property type="entry name" value="Schlafen, AAA domain"/>
    <property type="match status" value="1"/>
</dbReference>